<reference evidence="1 2" key="1">
    <citation type="submission" date="2024-10" db="EMBL/GenBank/DDBJ databases">
        <title>The Natural Products Discovery Center: Release of the First 8490 Sequenced Strains for Exploring Actinobacteria Biosynthetic Diversity.</title>
        <authorList>
            <person name="Kalkreuter E."/>
            <person name="Kautsar S.A."/>
            <person name="Yang D."/>
            <person name="Bader C.D."/>
            <person name="Teijaro C.N."/>
            <person name="Fluegel L."/>
            <person name="Davis C.M."/>
            <person name="Simpson J.R."/>
            <person name="Lauterbach L."/>
            <person name="Steele A.D."/>
            <person name="Gui C."/>
            <person name="Meng S."/>
            <person name="Li G."/>
            <person name="Viehrig K."/>
            <person name="Ye F."/>
            <person name="Su P."/>
            <person name="Kiefer A.F."/>
            <person name="Nichols A."/>
            <person name="Cepeda A.J."/>
            <person name="Yan W."/>
            <person name="Fan B."/>
            <person name="Jiang Y."/>
            <person name="Adhikari A."/>
            <person name="Zheng C.-J."/>
            <person name="Schuster L."/>
            <person name="Cowan T.M."/>
            <person name="Smanski M.J."/>
            <person name="Chevrette M.G."/>
            <person name="De Carvalho L.P.S."/>
            <person name="Shen B."/>
        </authorList>
    </citation>
    <scope>NUCLEOTIDE SEQUENCE [LARGE SCALE GENOMIC DNA]</scope>
    <source>
        <strain evidence="1 2">NPDC049639</strain>
    </source>
</reference>
<dbReference type="SUPFAM" id="SSF46689">
    <property type="entry name" value="Homeodomain-like"/>
    <property type="match status" value="1"/>
</dbReference>
<protein>
    <submittedName>
        <fullName evidence="1">DUF433 domain-containing protein</fullName>
    </submittedName>
</protein>
<organism evidence="1 2">
    <name type="scientific">Spongisporangium articulatum</name>
    <dbReference type="NCBI Taxonomy" id="3362603"/>
    <lineage>
        <taxon>Bacteria</taxon>
        <taxon>Bacillati</taxon>
        <taxon>Actinomycetota</taxon>
        <taxon>Actinomycetes</taxon>
        <taxon>Kineosporiales</taxon>
        <taxon>Kineosporiaceae</taxon>
        <taxon>Spongisporangium</taxon>
    </lineage>
</organism>
<dbReference type="RefSeq" id="WP_398277178.1">
    <property type="nucleotide sequence ID" value="NZ_JBITLV010000002.1"/>
</dbReference>
<dbReference type="Gene3D" id="1.10.10.10">
    <property type="entry name" value="Winged helix-like DNA-binding domain superfamily/Winged helix DNA-binding domain"/>
    <property type="match status" value="1"/>
</dbReference>
<dbReference type="EMBL" id="JBITLV010000002">
    <property type="protein sequence ID" value="MFI7586780.1"/>
    <property type="molecule type" value="Genomic_DNA"/>
</dbReference>
<evidence type="ECO:0000313" key="1">
    <source>
        <dbReference type="EMBL" id="MFI7586780.1"/>
    </source>
</evidence>
<sequence>MALDGVSIDHRVMGGVPCIEGTRIPVATVVALLGRGLSFQDVLAEYPTLSEAGILAGLRFAANAVDERELPLRPSA</sequence>
<dbReference type="InterPro" id="IPR009057">
    <property type="entry name" value="Homeodomain-like_sf"/>
</dbReference>
<proteinExistence type="predicted"/>
<gene>
    <name evidence="1" type="ORF">ACIB24_06860</name>
</gene>
<dbReference type="Pfam" id="PF04255">
    <property type="entry name" value="DUF433"/>
    <property type="match status" value="1"/>
</dbReference>
<comment type="caution">
    <text evidence="1">The sequence shown here is derived from an EMBL/GenBank/DDBJ whole genome shotgun (WGS) entry which is preliminary data.</text>
</comment>
<keyword evidence="2" id="KW-1185">Reference proteome</keyword>
<dbReference type="InterPro" id="IPR036388">
    <property type="entry name" value="WH-like_DNA-bd_sf"/>
</dbReference>
<name>A0ABW8AK81_9ACTN</name>
<dbReference type="InterPro" id="IPR007367">
    <property type="entry name" value="DUF433"/>
</dbReference>
<dbReference type="PANTHER" id="PTHR34849">
    <property type="entry name" value="SSL5025 PROTEIN"/>
    <property type="match status" value="1"/>
</dbReference>
<evidence type="ECO:0000313" key="2">
    <source>
        <dbReference type="Proteomes" id="UP001612915"/>
    </source>
</evidence>
<accession>A0ABW8AK81</accession>
<dbReference type="PANTHER" id="PTHR34849:SF3">
    <property type="entry name" value="SSR2962 PROTEIN"/>
    <property type="match status" value="1"/>
</dbReference>
<dbReference type="Proteomes" id="UP001612915">
    <property type="component" value="Unassembled WGS sequence"/>
</dbReference>